<dbReference type="SUPFAM" id="SSF63380">
    <property type="entry name" value="Riboflavin synthase domain-like"/>
    <property type="match status" value="1"/>
</dbReference>
<dbReference type="InterPro" id="IPR008333">
    <property type="entry name" value="Cbr1-like_FAD-bd_dom"/>
</dbReference>
<comment type="similarity">
    <text evidence="3">In the C-terminal section; belongs to the flavoprotein pyridine nucleotide cytochrome reductase family.</text>
</comment>
<feature type="domain" description="FAD-binding FR-type" evidence="17">
    <location>
        <begin position="18"/>
        <end position="122"/>
    </location>
</feature>
<dbReference type="EMBL" id="SMFY01000005">
    <property type="protein sequence ID" value="TCK19665.1"/>
    <property type="molecule type" value="Genomic_DNA"/>
</dbReference>
<evidence type="ECO:0000256" key="5">
    <source>
        <dbReference type="ARBA" id="ARBA00022617"/>
    </source>
</evidence>
<dbReference type="SMART" id="SM00091">
    <property type="entry name" value="PAS"/>
    <property type="match status" value="1"/>
</dbReference>
<evidence type="ECO:0000256" key="10">
    <source>
        <dbReference type="ARBA" id="ARBA00023002"/>
    </source>
</evidence>
<dbReference type="PANTHER" id="PTHR47354">
    <property type="entry name" value="NADH OXIDOREDUCTASE HCR"/>
    <property type="match status" value="1"/>
</dbReference>
<evidence type="ECO:0000256" key="13">
    <source>
        <dbReference type="ARBA" id="ARBA00048649"/>
    </source>
</evidence>
<dbReference type="SUPFAM" id="SSF55785">
    <property type="entry name" value="PYP-like sensor domain (PAS domain)"/>
    <property type="match status" value="1"/>
</dbReference>
<dbReference type="InterPro" id="IPR000700">
    <property type="entry name" value="PAS-assoc_C"/>
</dbReference>
<dbReference type="GO" id="GO:0046872">
    <property type="term" value="F:metal ion binding"/>
    <property type="evidence" value="ECO:0007669"/>
    <property type="project" value="UniProtKB-KW"/>
</dbReference>
<comment type="catalytic activity">
    <reaction evidence="13">
        <text>2 nitric oxide + NADH + 2 O2 = 2 nitrate + NAD(+) + H(+)</text>
        <dbReference type="Rhea" id="RHEA:19469"/>
        <dbReference type="ChEBI" id="CHEBI:15378"/>
        <dbReference type="ChEBI" id="CHEBI:15379"/>
        <dbReference type="ChEBI" id="CHEBI:16480"/>
        <dbReference type="ChEBI" id="CHEBI:17632"/>
        <dbReference type="ChEBI" id="CHEBI:57540"/>
        <dbReference type="ChEBI" id="CHEBI:57945"/>
        <dbReference type="EC" id="1.14.12.17"/>
    </reaction>
</comment>
<evidence type="ECO:0000256" key="3">
    <source>
        <dbReference type="ARBA" id="ARBA00006401"/>
    </source>
</evidence>
<comment type="cofactor">
    <cofactor evidence="2">
        <name>FAD</name>
        <dbReference type="ChEBI" id="CHEBI:57692"/>
    </cofactor>
</comment>
<comment type="caution">
    <text evidence="18">The sequence shown here is derived from an EMBL/GenBank/DDBJ whole genome shotgun (WGS) entry which is preliminary data.</text>
</comment>
<evidence type="ECO:0000259" key="16">
    <source>
        <dbReference type="PROSITE" id="PS50113"/>
    </source>
</evidence>
<name>A0A4R1HGW6_ANCAQ</name>
<dbReference type="InterPro" id="IPR000014">
    <property type="entry name" value="PAS"/>
</dbReference>
<dbReference type="FunFam" id="3.40.50.80:FF:000010">
    <property type="entry name" value="Flavohemoprotein"/>
    <property type="match status" value="1"/>
</dbReference>
<protein>
    <recommendedName>
        <fullName evidence="4">nitric oxide dioxygenase</fullName>
        <ecNumber evidence="4">1.14.12.17</ecNumber>
    </recommendedName>
</protein>
<dbReference type="InterPro" id="IPR017927">
    <property type="entry name" value="FAD-bd_FR_type"/>
</dbReference>
<dbReference type="Pfam" id="PF00989">
    <property type="entry name" value="PAS"/>
    <property type="match status" value="1"/>
</dbReference>
<dbReference type="OrthoDB" id="341208at2"/>
<evidence type="ECO:0000256" key="4">
    <source>
        <dbReference type="ARBA" id="ARBA00012229"/>
    </source>
</evidence>
<keyword evidence="5" id="KW-0349">Heme</keyword>
<dbReference type="InterPro" id="IPR013767">
    <property type="entry name" value="PAS_fold"/>
</dbReference>
<organism evidence="18 19">
    <name type="scientific">Ancylobacter aquaticus</name>
    <dbReference type="NCBI Taxonomy" id="100"/>
    <lineage>
        <taxon>Bacteria</taxon>
        <taxon>Pseudomonadati</taxon>
        <taxon>Pseudomonadota</taxon>
        <taxon>Alphaproteobacteria</taxon>
        <taxon>Hyphomicrobiales</taxon>
        <taxon>Xanthobacteraceae</taxon>
        <taxon>Ancylobacter</taxon>
    </lineage>
</organism>
<keyword evidence="11" id="KW-0408">Iron</keyword>
<dbReference type="Pfam" id="PF00175">
    <property type="entry name" value="NAD_binding_1"/>
    <property type="match status" value="1"/>
</dbReference>
<dbReference type="GO" id="GO:0008941">
    <property type="term" value="F:nitric oxide dioxygenase NAD(P)H activity"/>
    <property type="evidence" value="ECO:0007669"/>
    <property type="project" value="UniProtKB-EC"/>
</dbReference>
<keyword evidence="12" id="KW-0520">NAD</keyword>
<evidence type="ECO:0000313" key="18">
    <source>
        <dbReference type="EMBL" id="TCK19665.1"/>
    </source>
</evidence>
<evidence type="ECO:0000256" key="11">
    <source>
        <dbReference type="ARBA" id="ARBA00023004"/>
    </source>
</evidence>
<keyword evidence="6" id="KW-0285">Flavoprotein</keyword>
<evidence type="ECO:0000313" key="19">
    <source>
        <dbReference type="Proteomes" id="UP000295030"/>
    </source>
</evidence>
<dbReference type="Gene3D" id="2.40.30.10">
    <property type="entry name" value="Translation factors"/>
    <property type="match status" value="1"/>
</dbReference>
<dbReference type="CDD" id="cd06184">
    <property type="entry name" value="flavohem_like_fad_nad_binding"/>
    <property type="match status" value="1"/>
</dbReference>
<dbReference type="InterPro" id="IPR035965">
    <property type="entry name" value="PAS-like_dom_sf"/>
</dbReference>
<dbReference type="PROSITE" id="PS50113">
    <property type="entry name" value="PAC"/>
    <property type="match status" value="1"/>
</dbReference>
<proteinExistence type="inferred from homology"/>
<dbReference type="GO" id="GO:0006355">
    <property type="term" value="P:regulation of DNA-templated transcription"/>
    <property type="evidence" value="ECO:0007669"/>
    <property type="project" value="InterPro"/>
</dbReference>
<dbReference type="PROSITE" id="PS50112">
    <property type="entry name" value="PAS"/>
    <property type="match status" value="1"/>
</dbReference>
<evidence type="ECO:0000259" key="15">
    <source>
        <dbReference type="PROSITE" id="PS50112"/>
    </source>
</evidence>
<dbReference type="Gene3D" id="3.30.450.20">
    <property type="entry name" value="PAS domain"/>
    <property type="match status" value="1"/>
</dbReference>
<accession>A0A4R1HGW6</accession>
<dbReference type="PROSITE" id="PS51384">
    <property type="entry name" value="FAD_FR"/>
    <property type="match status" value="1"/>
</dbReference>
<evidence type="ECO:0000256" key="12">
    <source>
        <dbReference type="ARBA" id="ARBA00023027"/>
    </source>
</evidence>
<dbReference type="NCBIfam" id="TIGR00229">
    <property type="entry name" value="sensory_box"/>
    <property type="match status" value="1"/>
</dbReference>
<dbReference type="InterPro" id="IPR017938">
    <property type="entry name" value="Riboflavin_synthase-like_b-brl"/>
</dbReference>
<keyword evidence="9" id="KW-0521">NADP</keyword>
<reference evidence="18 19" key="1">
    <citation type="submission" date="2019-03" db="EMBL/GenBank/DDBJ databases">
        <title>Genomic Encyclopedia of Type Strains, Phase IV (KMG-IV): sequencing the most valuable type-strain genomes for metagenomic binning, comparative biology and taxonomic classification.</title>
        <authorList>
            <person name="Goeker M."/>
        </authorList>
    </citation>
    <scope>NUCLEOTIDE SEQUENCE [LARGE SCALE GENOMIC DNA]</scope>
    <source>
        <strain evidence="18 19">DSM 101</strain>
    </source>
</reference>
<dbReference type="Pfam" id="PF00970">
    <property type="entry name" value="FAD_binding_6"/>
    <property type="match status" value="1"/>
</dbReference>
<evidence type="ECO:0000256" key="7">
    <source>
        <dbReference type="ARBA" id="ARBA00022723"/>
    </source>
</evidence>
<keyword evidence="19" id="KW-1185">Reference proteome</keyword>
<dbReference type="PRINTS" id="PR00410">
    <property type="entry name" value="PHEHYDRXLASE"/>
</dbReference>
<evidence type="ECO:0000256" key="2">
    <source>
        <dbReference type="ARBA" id="ARBA00001974"/>
    </source>
</evidence>
<evidence type="ECO:0000256" key="8">
    <source>
        <dbReference type="ARBA" id="ARBA00022827"/>
    </source>
</evidence>
<evidence type="ECO:0000256" key="6">
    <source>
        <dbReference type="ARBA" id="ARBA00022630"/>
    </source>
</evidence>
<comment type="cofactor">
    <cofactor evidence="1">
        <name>heme b</name>
        <dbReference type="ChEBI" id="CHEBI:60344"/>
    </cofactor>
</comment>
<dbReference type="SUPFAM" id="SSF52343">
    <property type="entry name" value="Ferredoxin reductase-like, C-terminal NADP-linked domain"/>
    <property type="match status" value="1"/>
</dbReference>
<dbReference type="PANTHER" id="PTHR47354:SF5">
    <property type="entry name" value="PROTEIN RFBI"/>
    <property type="match status" value="1"/>
</dbReference>
<dbReference type="EC" id="1.14.12.17" evidence="4"/>
<feature type="domain" description="PAS" evidence="15">
    <location>
        <begin position="300"/>
        <end position="346"/>
    </location>
</feature>
<keyword evidence="7" id="KW-0479">Metal-binding</keyword>
<dbReference type="SMART" id="SM00086">
    <property type="entry name" value="PAC"/>
    <property type="match status" value="1"/>
</dbReference>
<dbReference type="InterPro" id="IPR050415">
    <property type="entry name" value="MRET"/>
</dbReference>
<evidence type="ECO:0000256" key="9">
    <source>
        <dbReference type="ARBA" id="ARBA00022857"/>
    </source>
</evidence>
<evidence type="ECO:0000256" key="1">
    <source>
        <dbReference type="ARBA" id="ARBA00001970"/>
    </source>
</evidence>
<evidence type="ECO:0000256" key="14">
    <source>
        <dbReference type="ARBA" id="ARBA00049433"/>
    </source>
</evidence>
<keyword evidence="8" id="KW-0274">FAD</keyword>
<dbReference type="InterPro" id="IPR001433">
    <property type="entry name" value="OxRdtase_FAD/NAD-bd"/>
</dbReference>
<feature type="domain" description="PAC" evidence="16">
    <location>
        <begin position="371"/>
        <end position="423"/>
    </location>
</feature>
<dbReference type="InterPro" id="IPR001610">
    <property type="entry name" value="PAC"/>
</dbReference>
<keyword evidence="10" id="KW-0560">Oxidoreductase</keyword>
<evidence type="ECO:0000259" key="17">
    <source>
        <dbReference type="PROSITE" id="PS51384"/>
    </source>
</evidence>
<dbReference type="CDD" id="cd00130">
    <property type="entry name" value="PAS"/>
    <property type="match status" value="1"/>
</dbReference>
<comment type="catalytic activity">
    <reaction evidence="14">
        <text>2 nitric oxide + NADPH + 2 O2 = 2 nitrate + NADP(+) + H(+)</text>
        <dbReference type="Rhea" id="RHEA:19465"/>
        <dbReference type="ChEBI" id="CHEBI:15378"/>
        <dbReference type="ChEBI" id="CHEBI:15379"/>
        <dbReference type="ChEBI" id="CHEBI:16480"/>
        <dbReference type="ChEBI" id="CHEBI:17632"/>
        <dbReference type="ChEBI" id="CHEBI:57783"/>
        <dbReference type="ChEBI" id="CHEBI:58349"/>
        <dbReference type="EC" id="1.14.12.17"/>
    </reaction>
</comment>
<gene>
    <name evidence="18" type="ORF">EV667_4110</name>
</gene>
<dbReference type="Proteomes" id="UP000295030">
    <property type="component" value="Unassembled WGS sequence"/>
</dbReference>
<dbReference type="InterPro" id="IPR039261">
    <property type="entry name" value="FNR_nucleotide-bd"/>
</dbReference>
<dbReference type="RefSeq" id="WP_131837178.1">
    <property type="nucleotide sequence ID" value="NZ_SMFY01000005.1"/>
</dbReference>
<dbReference type="AlphaFoldDB" id="A0A4R1HGW6"/>
<dbReference type="Gene3D" id="3.40.50.80">
    <property type="entry name" value="Nucleotide-binding domain of ferredoxin-NADP reductase (FNR) module"/>
    <property type="match status" value="1"/>
</dbReference>
<sequence>MTDQTEKSGDGQDDTSARGIRQFEIASWAPESDNVTSFILRPLDGPPPAAHVAGQHLTLFAEVPNSGRQKRNYTISCAPNGEHYRISVKREEKGTVSKWLHDLAQPGTELGIALPSGRFMLPDTDERPLVMISAGVGLTPMVAMLEELVAKGRKVPVQFIHCNRNHAFHAFRAPVRELATAQGHTQVTIIYSRPGEEELGTEFDIKGHLTLDWLTANTPISEADYFVCGPLGFLRAFVPALAKAGVPNERLHYEFFGPLDDLFGDDSAVSEAKPAPAAAIGAWEARAAAGFTRGAIGAALIDSAADAIVASDAKGDIVLWNAGAQRVFGFTQDEALGQSLDIIIPSPFRARHWEGYHETVASGESRYGAGDMLAVPGLHKDGRRLSIEFTIVLMKDDGGHVTGMVASVRDVTARFEETKALKKKLAALEEKG</sequence>